<evidence type="ECO:0000256" key="5">
    <source>
        <dbReference type="ARBA" id="ARBA00022801"/>
    </source>
</evidence>
<evidence type="ECO:0000313" key="14">
    <source>
        <dbReference type="EMBL" id="GAH64051.1"/>
    </source>
</evidence>
<dbReference type="InterPro" id="IPR006200">
    <property type="entry name" value="LexA"/>
</dbReference>
<dbReference type="InterPro" id="IPR036390">
    <property type="entry name" value="WH_DNA-bd_sf"/>
</dbReference>
<dbReference type="InterPro" id="IPR050077">
    <property type="entry name" value="LexA_repressor"/>
</dbReference>
<keyword evidence="10" id="KW-0234">DNA repair</keyword>
<keyword evidence="9" id="KW-0804">Transcription</keyword>
<dbReference type="GO" id="GO:0009432">
    <property type="term" value="P:SOS response"/>
    <property type="evidence" value="ECO:0007669"/>
    <property type="project" value="UniProtKB-KW"/>
</dbReference>
<evidence type="ECO:0000256" key="10">
    <source>
        <dbReference type="ARBA" id="ARBA00023204"/>
    </source>
</evidence>
<comment type="caution">
    <text evidence="14">The sequence shown here is derived from an EMBL/GenBank/DDBJ whole genome shotgun (WGS) entry which is preliminary data.</text>
</comment>
<evidence type="ECO:0000256" key="9">
    <source>
        <dbReference type="ARBA" id="ARBA00023163"/>
    </source>
</evidence>
<comment type="similarity">
    <text evidence="1">Belongs to the peptidase S24 family.</text>
</comment>
<sequence length="177" mass="19386">MLTTRQKQVFDYIRTRLEADGISPSYREIRAALGLRSLSTVTYHVRTLTRAGYLVNTRGYHGKRALEVAPREREVPVAGLELPLMGLIAAGKPIEPLPDDRAVEVPPAFAGPDNYALKVQGDSMGGDGVLDGDVIIVRRVDEARHREMVVAIINGEATLKRLVQQGGKVELHPANPD</sequence>
<keyword evidence="2" id="KW-0678">Repressor</keyword>
<evidence type="ECO:0000256" key="8">
    <source>
        <dbReference type="ARBA" id="ARBA00023125"/>
    </source>
</evidence>
<evidence type="ECO:0000259" key="13">
    <source>
        <dbReference type="Pfam" id="PF01726"/>
    </source>
</evidence>
<dbReference type="GO" id="GO:0004252">
    <property type="term" value="F:serine-type endopeptidase activity"/>
    <property type="evidence" value="ECO:0007669"/>
    <property type="project" value="InterPro"/>
</dbReference>
<keyword evidence="4" id="KW-0227">DNA damage</keyword>
<keyword evidence="5" id="KW-0378">Hydrolase</keyword>
<dbReference type="InterPro" id="IPR036286">
    <property type="entry name" value="LexA/Signal_pep-like_sf"/>
</dbReference>
<dbReference type="Pfam" id="PF00717">
    <property type="entry name" value="Peptidase_S24"/>
    <property type="match status" value="1"/>
</dbReference>
<dbReference type="InterPro" id="IPR039418">
    <property type="entry name" value="LexA-like"/>
</dbReference>
<feature type="non-terminal residue" evidence="14">
    <location>
        <position position="177"/>
    </location>
</feature>
<feature type="domain" description="Peptidase S24/S26A/S26B/S26C" evidence="12">
    <location>
        <begin position="83"/>
        <end position="177"/>
    </location>
</feature>
<dbReference type="GO" id="GO:0045892">
    <property type="term" value="P:negative regulation of DNA-templated transcription"/>
    <property type="evidence" value="ECO:0007669"/>
    <property type="project" value="InterPro"/>
</dbReference>
<keyword evidence="8" id="KW-0238">DNA-binding</keyword>
<dbReference type="Gene3D" id="2.10.109.10">
    <property type="entry name" value="Umud Fragment, subunit A"/>
    <property type="match status" value="1"/>
</dbReference>
<evidence type="ECO:0000256" key="2">
    <source>
        <dbReference type="ARBA" id="ARBA00022491"/>
    </source>
</evidence>
<evidence type="ECO:0000256" key="6">
    <source>
        <dbReference type="ARBA" id="ARBA00022813"/>
    </source>
</evidence>
<dbReference type="EMBL" id="BARU01029181">
    <property type="protein sequence ID" value="GAH64051.1"/>
    <property type="molecule type" value="Genomic_DNA"/>
</dbReference>
<dbReference type="Gene3D" id="1.10.10.10">
    <property type="entry name" value="Winged helix-like DNA-binding domain superfamily/Winged helix DNA-binding domain"/>
    <property type="match status" value="1"/>
</dbReference>
<evidence type="ECO:0000256" key="4">
    <source>
        <dbReference type="ARBA" id="ARBA00022763"/>
    </source>
</evidence>
<dbReference type="PANTHER" id="PTHR33516">
    <property type="entry name" value="LEXA REPRESSOR"/>
    <property type="match status" value="1"/>
</dbReference>
<accession>X1H1N0</accession>
<organism evidence="14">
    <name type="scientific">marine sediment metagenome</name>
    <dbReference type="NCBI Taxonomy" id="412755"/>
    <lineage>
        <taxon>unclassified sequences</taxon>
        <taxon>metagenomes</taxon>
        <taxon>ecological metagenomes</taxon>
    </lineage>
</organism>
<evidence type="ECO:0000256" key="7">
    <source>
        <dbReference type="ARBA" id="ARBA00023015"/>
    </source>
</evidence>
<dbReference type="InterPro" id="IPR006199">
    <property type="entry name" value="LexA_DNA-bd_dom"/>
</dbReference>
<evidence type="ECO:0000259" key="12">
    <source>
        <dbReference type="Pfam" id="PF00717"/>
    </source>
</evidence>
<keyword evidence="6" id="KW-0068">Autocatalytic cleavage</keyword>
<dbReference type="GO" id="GO:0006260">
    <property type="term" value="P:DNA replication"/>
    <property type="evidence" value="ECO:0007669"/>
    <property type="project" value="UniProtKB-KW"/>
</dbReference>
<dbReference type="GO" id="GO:0003677">
    <property type="term" value="F:DNA binding"/>
    <property type="evidence" value="ECO:0007669"/>
    <property type="project" value="UniProtKB-KW"/>
</dbReference>
<name>X1H1N0_9ZZZZ</name>
<dbReference type="NCBIfam" id="TIGR00498">
    <property type="entry name" value="lexA"/>
    <property type="match status" value="1"/>
</dbReference>
<dbReference type="SUPFAM" id="SSF46785">
    <property type="entry name" value="Winged helix' DNA-binding domain"/>
    <property type="match status" value="1"/>
</dbReference>
<reference evidence="14" key="1">
    <citation type="journal article" date="2014" name="Front. Microbiol.">
        <title>High frequency of phylogenetically diverse reductive dehalogenase-homologous genes in deep subseafloor sedimentary metagenomes.</title>
        <authorList>
            <person name="Kawai M."/>
            <person name="Futagami T."/>
            <person name="Toyoda A."/>
            <person name="Takaki Y."/>
            <person name="Nishi S."/>
            <person name="Hori S."/>
            <person name="Arai W."/>
            <person name="Tsubouchi T."/>
            <person name="Morono Y."/>
            <person name="Uchiyama I."/>
            <person name="Ito T."/>
            <person name="Fujiyama A."/>
            <person name="Inagaki F."/>
            <person name="Takami H."/>
        </authorList>
    </citation>
    <scope>NUCLEOTIDE SEQUENCE</scope>
    <source>
        <strain evidence="14">Expedition CK06-06</strain>
    </source>
</reference>
<dbReference type="GO" id="GO:0006508">
    <property type="term" value="P:proteolysis"/>
    <property type="evidence" value="ECO:0007669"/>
    <property type="project" value="InterPro"/>
</dbReference>
<protein>
    <recommendedName>
        <fullName evidence="15">LexA repressor DNA-binding domain-containing protein</fullName>
    </recommendedName>
</protein>
<dbReference type="InterPro" id="IPR015927">
    <property type="entry name" value="Peptidase_S24_S26A/B/C"/>
</dbReference>
<proteinExistence type="inferred from homology"/>
<dbReference type="InterPro" id="IPR036388">
    <property type="entry name" value="WH-like_DNA-bd_sf"/>
</dbReference>
<dbReference type="PANTHER" id="PTHR33516:SF2">
    <property type="entry name" value="LEXA REPRESSOR-RELATED"/>
    <property type="match status" value="1"/>
</dbReference>
<keyword evidence="3" id="KW-0235">DNA replication</keyword>
<dbReference type="PRINTS" id="PR00726">
    <property type="entry name" value="LEXASERPTASE"/>
</dbReference>
<evidence type="ECO:0000256" key="3">
    <source>
        <dbReference type="ARBA" id="ARBA00022705"/>
    </source>
</evidence>
<dbReference type="GO" id="GO:0006281">
    <property type="term" value="P:DNA repair"/>
    <property type="evidence" value="ECO:0007669"/>
    <property type="project" value="UniProtKB-KW"/>
</dbReference>
<dbReference type="Pfam" id="PF01726">
    <property type="entry name" value="LexA_DNA_bind"/>
    <property type="match status" value="1"/>
</dbReference>
<keyword evidence="7" id="KW-0805">Transcription regulation</keyword>
<dbReference type="CDD" id="cd06529">
    <property type="entry name" value="S24_LexA-like"/>
    <property type="match status" value="1"/>
</dbReference>
<evidence type="ECO:0000256" key="1">
    <source>
        <dbReference type="ARBA" id="ARBA00007484"/>
    </source>
</evidence>
<evidence type="ECO:0000256" key="11">
    <source>
        <dbReference type="ARBA" id="ARBA00023236"/>
    </source>
</evidence>
<dbReference type="AlphaFoldDB" id="X1H1N0"/>
<keyword evidence="11" id="KW-0742">SOS response</keyword>
<dbReference type="InterPro" id="IPR006197">
    <property type="entry name" value="Peptidase_S24_LexA"/>
</dbReference>
<dbReference type="SUPFAM" id="SSF51306">
    <property type="entry name" value="LexA/Signal peptidase"/>
    <property type="match status" value="1"/>
</dbReference>
<evidence type="ECO:0008006" key="15">
    <source>
        <dbReference type="Google" id="ProtNLM"/>
    </source>
</evidence>
<gene>
    <name evidence="14" type="ORF">S03H2_46473</name>
</gene>
<feature type="domain" description="LexA repressor DNA-binding" evidence="13">
    <location>
        <begin position="2"/>
        <end position="56"/>
    </location>
</feature>